<accession>A0A8K0A3E8</accession>
<protein>
    <submittedName>
        <fullName evidence="6">ALOX5 protein</fullName>
    </submittedName>
</protein>
<reference evidence="6" key="1">
    <citation type="submission" date="2022-01" db="EMBL/GenBank/DDBJ databases">
        <authorList>
            <person name="Braso-Vives M."/>
        </authorList>
    </citation>
    <scope>NUCLEOTIDE SEQUENCE</scope>
</reference>
<feature type="region of interest" description="Disordered" evidence="4">
    <location>
        <begin position="33"/>
        <end position="52"/>
    </location>
</feature>
<keyword evidence="1" id="KW-0479">Metal-binding</keyword>
<gene>
    <name evidence="6" type="primary">ALOX5</name>
    <name evidence="6" type="ORF">BLAG_LOCUS20561</name>
</gene>
<feature type="domain" description="Lipoxygenase" evidence="5">
    <location>
        <begin position="472"/>
        <end position="1029"/>
    </location>
</feature>
<evidence type="ECO:0000259" key="5">
    <source>
        <dbReference type="PROSITE" id="PS51393"/>
    </source>
</evidence>
<evidence type="ECO:0000256" key="1">
    <source>
        <dbReference type="ARBA" id="ARBA00022723"/>
    </source>
</evidence>
<evidence type="ECO:0000313" key="7">
    <source>
        <dbReference type="Proteomes" id="UP000838412"/>
    </source>
</evidence>
<dbReference type="PROSITE" id="PS51393">
    <property type="entry name" value="LIPOXYGENASE_3"/>
    <property type="match status" value="1"/>
</dbReference>
<dbReference type="Proteomes" id="UP000838412">
    <property type="component" value="Chromosome 6"/>
</dbReference>
<evidence type="ECO:0000313" key="6">
    <source>
        <dbReference type="EMBL" id="CAH1267088.1"/>
    </source>
</evidence>
<evidence type="ECO:0000256" key="3">
    <source>
        <dbReference type="ARBA" id="ARBA00023002"/>
    </source>
</evidence>
<dbReference type="Gene3D" id="1.20.245.10">
    <property type="entry name" value="Lipoxygenase-1, Domain 5"/>
    <property type="match status" value="1"/>
</dbReference>
<dbReference type="EMBL" id="OV696691">
    <property type="protein sequence ID" value="CAH1267088.1"/>
    <property type="molecule type" value="Genomic_DNA"/>
</dbReference>
<keyword evidence="3" id="KW-0560">Oxidoreductase</keyword>
<sequence>MGSPESKEVPKVEFMYVNKYKDVTKDKIKEAAEKKRRQYEKQEREKDERLRQLQEETDTKRVKLLDYRFGDVHGSRYFAKVDISDMKEGGLRIGLFGPTGSGKSSFINTCERALEPGLRKGTADIQTGGGEGTIALQEFLDHFDNDFCLVDTRGFFQHGAEEFKALTNIVFGRIKPGQEIKFQTQADTADSEEYFPNWLHAIIIVLSADDPRLQDGNTHRGNLNIVREFIRPRGIAPITVITHHDRIDESQEDDILAKASAATGSARDHTFFVTNYHVDKKERDYSTDIEAMKVMRSALNVAERYVKIHKQQEHYKREDEAKRNQVVTGPKETVEDFFRRLSTKKHIPLDRVQPTINKLKKEDITTSKSLSDNWAEIRGELSLSERMKGYIDKELADAFKEHVGVVGGIDIVVQATSGTYKLKEVKVTVSSPILHPGHWYVSVQPNPDANGPTYDFPAYRWIKPNDDVQRMAVDCELPQDDWRSSDRFDELQLMKRRYASENRIPGLLPMLKKLPEEEYFSKTRQAEIAITYVIMQGHNWRTHIFGGRFSSFESISEVFPSWHVPKGFQLDRWTLDETFGAQRLRGVNPTSIKLCQEIPEKFGVTAAMLEPQLEGLKLDEALAGKRLYIVDLTIMSVAAFKNQGRPMCAPYGLFFVNSKKDLVPVAIQLYPNEVGCPFLTILGVKMHNQVFLPSDPPYTWLYAKMWFNCADGNYHEAVPHLGFTHLLIEACALAAKTTLFHSHPIHCLLEPHFFNLLAINDMARSSLINKGGGLTKISMAGEEGVFEVMRERLQTWRMDVDGTLPEDLKNRGVNDPEALPKYYYRDDAMPTYNAIKEYVTGVVDIFYQGDNVKLREDYEIQAFAKALVSTEGGKIAIKGVPGNGKFSILDELIQTLTCIIFISSVQHAAVNFMQLDEYGFIPNMPLMLVKDPPRTKGALTEQDILDALPDKRDAVTINTIAVILSERATNPLGDFEVEYLRGDKVKEVISKFQKELRRISRDIKYKNEKQRFQPYDYLDPQNIPNAISI</sequence>
<dbReference type="InterPro" id="IPR000907">
    <property type="entry name" value="LipOase"/>
</dbReference>
<dbReference type="GO" id="GO:0034440">
    <property type="term" value="P:lipid oxidation"/>
    <property type="evidence" value="ECO:0007669"/>
    <property type="project" value="InterPro"/>
</dbReference>
<dbReference type="AlphaFoldDB" id="A0A8K0A3E8"/>
<organism evidence="6 7">
    <name type="scientific">Branchiostoma lanceolatum</name>
    <name type="common">Common lancelet</name>
    <name type="synonym">Amphioxus lanceolatum</name>
    <dbReference type="NCBI Taxonomy" id="7740"/>
    <lineage>
        <taxon>Eukaryota</taxon>
        <taxon>Metazoa</taxon>
        <taxon>Chordata</taxon>
        <taxon>Cephalochordata</taxon>
        <taxon>Leptocardii</taxon>
        <taxon>Amphioxiformes</taxon>
        <taxon>Branchiostomatidae</taxon>
        <taxon>Branchiostoma</taxon>
    </lineage>
</organism>
<evidence type="ECO:0000256" key="4">
    <source>
        <dbReference type="SAM" id="MobiDB-lite"/>
    </source>
</evidence>
<dbReference type="Pfam" id="PF00305">
    <property type="entry name" value="Lipoxygenase"/>
    <property type="match status" value="1"/>
</dbReference>
<keyword evidence="2" id="KW-0223">Dioxygenase</keyword>
<dbReference type="CDD" id="cd00882">
    <property type="entry name" value="Ras_like_GTPase"/>
    <property type="match status" value="1"/>
</dbReference>
<dbReference type="InterPro" id="IPR027417">
    <property type="entry name" value="P-loop_NTPase"/>
</dbReference>
<keyword evidence="7" id="KW-1185">Reference proteome</keyword>
<dbReference type="PANTHER" id="PTHR11771">
    <property type="entry name" value="LIPOXYGENASE"/>
    <property type="match status" value="1"/>
</dbReference>
<dbReference type="OrthoDB" id="407298at2759"/>
<dbReference type="GO" id="GO:0046872">
    <property type="term" value="F:metal ion binding"/>
    <property type="evidence" value="ECO:0007669"/>
    <property type="project" value="UniProtKB-KW"/>
</dbReference>
<dbReference type="GO" id="GO:0016702">
    <property type="term" value="F:oxidoreductase activity, acting on single donors with incorporation of molecular oxygen, incorporation of two atoms of oxygen"/>
    <property type="evidence" value="ECO:0007669"/>
    <property type="project" value="InterPro"/>
</dbReference>
<evidence type="ECO:0000256" key="2">
    <source>
        <dbReference type="ARBA" id="ARBA00022964"/>
    </source>
</evidence>
<dbReference type="Gene3D" id="3.40.50.300">
    <property type="entry name" value="P-loop containing nucleotide triphosphate hydrolases"/>
    <property type="match status" value="1"/>
</dbReference>
<dbReference type="SUPFAM" id="SSF52540">
    <property type="entry name" value="P-loop containing nucleoside triphosphate hydrolases"/>
    <property type="match status" value="1"/>
</dbReference>
<dbReference type="InterPro" id="IPR013819">
    <property type="entry name" value="LipOase_C"/>
</dbReference>
<dbReference type="SUPFAM" id="SSF48484">
    <property type="entry name" value="Lipoxigenase"/>
    <property type="match status" value="1"/>
</dbReference>
<dbReference type="Gene3D" id="3.10.450.60">
    <property type="match status" value="1"/>
</dbReference>
<proteinExistence type="predicted"/>
<name>A0A8K0A3E8_BRALA</name>
<dbReference type="InterPro" id="IPR036226">
    <property type="entry name" value="LipOase_C_sf"/>
</dbReference>